<feature type="compositionally biased region" description="Basic and acidic residues" evidence="1">
    <location>
        <begin position="688"/>
        <end position="714"/>
    </location>
</feature>
<feature type="compositionally biased region" description="Basic and acidic residues" evidence="1">
    <location>
        <begin position="8"/>
        <end position="75"/>
    </location>
</feature>
<name>A0A9W9YF38_9CNID</name>
<dbReference type="InterPro" id="IPR021933">
    <property type="entry name" value="SERRATE/Ars2_N"/>
</dbReference>
<protein>
    <recommendedName>
        <fullName evidence="2">SERRATE/Ars2 N-terminal domain-containing protein</fullName>
    </recommendedName>
</protein>
<dbReference type="GO" id="GO:0016604">
    <property type="term" value="C:nuclear body"/>
    <property type="evidence" value="ECO:0007669"/>
    <property type="project" value="TreeGrafter"/>
</dbReference>
<feature type="compositionally biased region" description="Basic and acidic residues" evidence="1">
    <location>
        <begin position="315"/>
        <end position="324"/>
    </location>
</feature>
<feature type="compositionally biased region" description="Polar residues" evidence="1">
    <location>
        <begin position="403"/>
        <end position="422"/>
    </location>
</feature>
<feature type="compositionally biased region" description="Basic and acidic residues" evidence="1">
    <location>
        <begin position="423"/>
        <end position="439"/>
    </location>
</feature>
<sequence length="897" mass="101382">MGDSDDEYDRRRARDKFRRERSDYNDRRRDREDRSSRRDEWSERRRDPSWENRRRGDYREFDRGRRDSSGRHHEMSPPMKRVRRDWDEPYHGTGDYSVPFGGVPAHNTWPHQDVQQLQASQQDARQQRPDVEQPPQAPQGPHAPAMMSFKQFLNAQDDSIGDEEAFKKYQEYKLEFRKTQMSDFFQQHKEEEWFRTKYHPKEEAMRQKEFKKSMKRRLSVFLNLLKAGRVENLSLDIDNSEAIIKLLDAVVIKLEGGADSDLVVLDCPPTPPPERRRSSSNPLMSPHGDDMADLSAEGKKEETTLTEPATPPTDGKLDDKKDDIPEAGPVSPSSVPLPSAPPPESVKAISKKKENGDVKVMSVANPTPEQQQLQQQAQQYYHQQQLYYQQQYYGNYDPQQQQEQYSKQFPQTEEQLPQTSQPQKDEAAQQQPAKKEDLPKKKRKRRHREPYYYDAMDDDESESESDSDSEPEPAPPGEEMSPMDTGKEDELLPPGVETEAPSVEENLQPPGVDDPETSQVETSMQLPTSSSNAEKQSMSLTEDTPDSCEPSVGSSQPETSTGSNAAAVTEGLAVVETSSKPEMSDDTAADSTQDSHTIETKQTFQAETSSREQAESSSSVPEKDADQVGSTDNGISGVLKQPEDTEMLPESSEAQGKVVLSMEAEPSSASTFQPEQAQAEQVQPAEQTLREVDPIKVEETKEDSNKISEKKEAVEDTSPIKDASNDNKENTVEEKEKDTTEDNEEGEQIDSDEGKQLCVTVGPRALHKTFSLFMRSVPPNISKADIAAVCKRFAGYLRVALSDPSSDRKFFRRGWITFDRSVKDVELSPVVNRDLSRRVRPVAGAAAAKQAIRGDIKLAARLIRELDKKAALYEKESKEETEEREKAEKEAAEVQID</sequence>
<dbReference type="OrthoDB" id="342064at2759"/>
<evidence type="ECO:0000313" key="4">
    <source>
        <dbReference type="Proteomes" id="UP001163046"/>
    </source>
</evidence>
<accession>A0A9W9YF38</accession>
<reference evidence="3" key="1">
    <citation type="submission" date="2023-01" db="EMBL/GenBank/DDBJ databases">
        <title>Genome assembly of the deep-sea coral Lophelia pertusa.</title>
        <authorList>
            <person name="Herrera S."/>
            <person name="Cordes E."/>
        </authorList>
    </citation>
    <scope>NUCLEOTIDE SEQUENCE</scope>
    <source>
        <strain evidence="3">USNM1676648</strain>
        <tissue evidence="3">Polyp</tissue>
    </source>
</reference>
<feature type="compositionally biased region" description="Basic and acidic residues" evidence="1">
    <location>
        <begin position="723"/>
        <end position="740"/>
    </location>
</feature>
<dbReference type="Pfam" id="PF12066">
    <property type="entry name" value="SERRATE_Ars2_N"/>
    <property type="match status" value="1"/>
</dbReference>
<feature type="compositionally biased region" description="Low complexity" evidence="1">
    <location>
        <begin position="112"/>
        <end position="124"/>
    </location>
</feature>
<dbReference type="GO" id="GO:0031053">
    <property type="term" value="P:primary miRNA processing"/>
    <property type="evidence" value="ECO:0007669"/>
    <property type="project" value="TreeGrafter"/>
</dbReference>
<gene>
    <name evidence="3" type="ORF">OS493_007885</name>
</gene>
<feature type="compositionally biased region" description="Acidic residues" evidence="1">
    <location>
        <begin position="455"/>
        <end position="471"/>
    </location>
</feature>
<feature type="compositionally biased region" description="Acidic residues" evidence="1">
    <location>
        <begin position="741"/>
        <end position="751"/>
    </location>
</feature>
<evidence type="ECO:0000256" key="1">
    <source>
        <dbReference type="SAM" id="MobiDB-lite"/>
    </source>
</evidence>
<dbReference type="PANTHER" id="PTHR13165">
    <property type="entry name" value="ARSENITE-RESISTANCE PROTEIN 2"/>
    <property type="match status" value="1"/>
</dbReference>
<feature type="compositionally biased region" description="Low complexity" evidence="1">
    <location>
        <begin position="370"/>
        <end position="380"/>
    </location>
</feature>
<feature type="compositionally biased region" description="Polar residues" evidence="1">
    <location>
        <begin position="517"/>
        <end position="542"/>
    </location>
</feature>
<feature type="region of interest" description="Disordered" evidence="1">
    <location>
        <begin position="874"/>
        <end position="897"/>
    </location>
</feature>
<feature type="compositionally biased region" description="Low complexity" evidence="1">
    <location>
        <begin position="392"/>
        <end position="402"/>
    </location>
</feature>
<dbReference type="EMBL" id="MU827780">
    <property type="protein sequence ID" value="KAJ7337732.1"/>
    <property type="molecule type" value="Genomic_DNA"/>
</dbReference>
<feature type="region of interest" description="Disordered" evidence="1">
    <location>
        <begin position="261"/>
        <end position="380"/>
    </location>
</feature>
<feature type="region of interest" description="Disordered" evidence="1">
    <location>
        <begin position="1"/>
        <end position="144"/>
    </location>
</feature>
<feature type="compositionally biased region" description="Low complexity" evidence="1">
    <location>
        <begin position="673"/>
        <end position="687"/>
    </location>
</feature>
<evidence type="ECO:0000259" key="2">
    <source>
        <dbReference type="Pfam" id="PF12066"/>
    </source>
</evidence>
<feature type="domain" description="SERRATE/Ars2 N-terminal" evidence="2">
    <location>
        <begin position="150"/>
        <end position="259"/>
    </location>
</feature>
<comment type="caution">
    <text evidence="3">The sequence shown here is derived from an EMBL/GenBank/DDBJ whole genome shotgun (WGS) entry which is preliminary data.</text>
</comment>
<dbReference type="AlphaFoldDB" id="A0A9W9YF38"/>
<feature type="compositionally biased region" description="Polar residues" evidence="1">
    <location>
        <begin position="552"/>
        <end position="566"/>
    </location>
</feature>
<keyword evidence="4" id="KW-1185">Reference proteome</keyword>
<dbReference type="PANTHER" id="PTHR13165:SF0">
    <property type="entry name" value="SERRATE RNA EFFECTOR MOLECULE HOMOLOG"/>
    <property type="match status" value="1"/>
</dbReference>
<evidence type="ECO:0000313" key="3">
    <source>
        <dbReference type="EMBL" id="KAJ7337732.1"/>
    </source>
</evidence>
<feature type="region of interest" description="Disordered" evidence="1">
    <location>
        <begin position="392"/>
        <end position="756"/>
    </location>
</feature>
<dbReference type="InterPro" id="IPR039727">
    <property type="entry name" value="SE/Ars2"/>
</dbReference>
<organism evidence="3 4">
    <name type="scientific">Desmophyllum pertusum</name>
    <dbReference type="NCBI Taxonomy" id="174260"/>
    <lineage>
        <taxon>Eukaryota</taxon>
        <taxon>Metazoa</taxon>
        <taxon>Cnidaria</taxon>
        <taxon>Anthozoa</taxon>
        <taxon>Hexacorallia</taxon>
        <taxon>Scleractinia</taxon>
        <taxon>Caryophylliina</taxon>
        <taxon>Caryophylliidae</taxon>
        <taxon>Desmophyllum</taxon>
    </lineage>
</organism>
<dbReference type="Proteomes" id="UP001163046">
    <property type="component" value="Unassembled WGS sequence"/>
</dbReference>
<proteinExistence type="predicted"/>